<keyword evidence="9" id="KW-0966">Cell projection</keyword>
<evidence type="ECO:0000256" key="4">
    <source>
        <dbReference type="RuleBase" id="RU362116"/>
    </source>
</evidence>
<dbReference type="OrthoDB" id="9804559at2"/>
<dbReference type="GO" id="GO:0009425">
    <property type="term" value="C:bacterial-type flagellum basal body"/>
    <property type="evidence" value="ECO:0007669"/>
    <property type="project" value="UniProtKB-SubCell"/>
</dbReference>
<dbReference type="Proteomes" id="UP000287969">
    <property type="component" value="Chromosome"/>
</dbReference>
<dbReference type="InterPro" id="IPR053967">
    <property type="entry name" value="LlgE_F_G-like_D1"/>
</dbReference>
<comment type="subcellular location">
    <subcellularLocation>
        <location evidence="1 4">Bacterial flagellum basal body</location>
    </subcellularLocation>
</comment>
<dbReference type="Gene3D" id="2.60.98.20">
    <property type="entry name" value="Flagellar hook protein FlgE"/>
    <property type="match status" value="1"/>
</dbReference>
<dbReference type="InterPro" id="IPR020013">
    <property type="entry name" value="Flagellar_FlgE/F/G"/>
</dbReference>
<dbReference type="Pfam" id="PF06429">
    <property type="entry name" value="Flg_bbr_C"/>
    <property type="match status" value="1"/>
</dbReference>
<dbReference type="GO" id="GO:0009424">
    <property type="term" value="C:bacterial-type flagellum hook"/>
    <property type="evidence" value="ECO:0007669"/>
    <property type="project" value="TreeGrafter"/>
</dbReference>
<feature type="domain" description="Flagellar hook protein FlgE/F/G-like D1" evidence="8">
    <location>
        <begin position="95"/>
        <end position="154"/>
    </location>
</feature>
<sequence>MMRSMYSAVSGLRAHQTKMDVIGNNIANINTVGYKKSQVAFQDLLNQLVRGAGAPQDGKGGTNPQQVGLGVGIGSINTIQTQGNTQATDSPTDVMIDGEGFFVVTDDTNFENRYYTRAGNFTFDRAGNLVTADGYKVLGYGADEDGNITSEIRPIVVNRSETVAPTTTRNIQFDGNLDSRMDLPYEAVETQDASGKKYKLVLNNDGIYKTDTIIRDSLGNGYKVEFEISKKIKEGFFDGKGNWPEEIGTGEYDTKEEALADLGHLSGEWQYRILSIKPEGGDGKEITPVDESKGFKDIVFSSDGKLTTGGSLQIKIKDDETGFGERNESGGYNNIINVDLSQLHQYADDTSAKPKILEGNTAGVIEGFSISPNGEVVGQFSNGEKKTLGQLILAKFDNSMGLQKLGGNLFTDTRNSGEPQVGKPGASGYGSTKSGSLEMSNVDISMEFTEMITTERGFQANSRIITTSDEMLQELVNMKR</sequence>
<organism evidence="9 10">
    <name type="scientific">Acidilutibacter cellobiosedens</name>
    <dbReference type="NCBI Taxonomy" id="2507161"/>
    <lineage>
        <taxon>Bacteria</taxon>
        <taxon>Bacillati</taxon>
        <taxon>Bacillota</taxon>
        <taxon>Tissierellia</taxon>
        <taxon>Tissierellales</taxon>
        <taxon>Acidilutibacteraceae</taxon>
        <taxon>Acidilutibacter</taxon>
    </lineage>
</organism>
<dbReference type="SUPFAM" id="SSF117143">
    <property type="entry name" value="Flagellar hook protein flgE"/>
    <property type="match status" value="1"/>
</dbReference>
<dbReference type="Pfam" id="PF00460">
    <property type="entry name" value="Flg_bb_rod"/>
    <property type="match status" value="1"/>
</dbReference>
<evidence type="ECO:0000256" key="5">
    <source>
        <dbReference type="SAM" id="MobiDB-lite"/>
    </source>
</evidence>
<feature type="domain" description="Flagellar basal-body/hook protein C-terminal" evidence="7">
    <location>
        <begin position="434"/>
        <end position="478"/>
    </location>
</feature>
<dbReference type="InterPro" id="IPR010930">
    <property type="entry name" value="Flg_bb/hook_C_dom"/>
</dbReference>
<keyword evidence="9" id="KW-0969">Cilium</keyword>
<dbReference type="InterPro" id="IPR037925">
    <property type="entry name" value="FlgE/F/G-like"/>
</dbReference>
<keyword evidence="3 4" id="KW-0975">Bacterial flagellum</keyword>
<evidence type="ECO:0000259" key="7">
    <source>
        <dbReference type="Pfam" id="PF06429"/>
    </source>
</evidence>
<dbReference type="InterPro" id="IPR001444">
    <property type="entry name" value="Flag_bb_rod_N"/>
</dbReference>
<dbReference type="PANTHER" id="PTHR30435:SF1">
    <property type="entry name" value="FLAGELLAR HOOK PROTEIN FLGE"/>
    <property type="match status" value="1"/>
</dbReference>
<name>A0A410QC22_9FIRM</name>
<dbReference type="NCBIfam" id="TIGR03506">
    <property type="entry name" value="FlgEFG_subfam"/>
    <property type="match status" value="1"/>
</dbReference>
<evidence type="ECO:0000259" key="8">
    <source>
        <dbReference type="Pfam" id="PF22692"/>
    </source>
</evidence>
<evidence type="ECO:0000256" key="2">
    <source>
        <dbReference type="ARBA" id="ARBA00009677"/>
    </source>
</evidence>
<feature type="domain" description="Flagellar basal body rod protein N-terminal" evidence="6">
    <location>
        <begin position="5"/>
        <end position="35"/>
    </location>
</feature>
<dbReference type="Pfam" id="PF22692">
    <property type="entry name" value="LlgE_F_G_D1"/>
    <property type="match status" value="1"/>
</dbReference>
<keyword evidence="10" id="KW-1185">Reference proteome</keyword>
<dbReference type="RefSeq" id="WP_128752445.1">
    <property type="nucleotide sequence ID" value="NZ_CP035282.1"/>
</dbReference>
<dbReference type="InterPro" id="IPR037058">
    <property type="entry name" value="Falgellar_hook_FlgE_sf"/>
</dbReference>
<comment type="similarity">
    <text evidence="2 4">Belongs to the flagella basal body rod proteins family.</text>
</comment>
<comment type="function">
    <text evidence="4">A flexible structure which links the flagellar filament to the drive apparatus in the basal body.</text>
</comment>
<evidence type="ECO:0000313" key="10">
    <source>
        <dbReference type="Proteomes" id="UP000287969"/>
    </source>
</evidence>
<dbReference type="GO" id="GO:0005829">
    <property type="term" value="C:cytosol"/>
    <property type="evidence" value="ECO:0007669"/>
    <property type="project" value="TreeGrafter"/>
</dbReference>
<evidence type="ECO:0000256" key="1">
    <source>
        <dbReference type="ARBA" id="ARBA00004117"/>
    </source>
</evidence>
<accession>A0A410QC22</accession>
<gene>
    <name evidence="9" type="ORF">EQM13_08455</name>
</gene>
<protein>
    <recommendedName>
        <fullName evidence="4">Flagellar hook protein FlgE</fullName>
    </recommendedName>
</protein>
<dbReference type="EMBL" id="CP035282">
    <property type="protein sequence ID" value="QAT61612.1"/>
    <property type="molecule type" value="Genomic_DNA"/>
</dbReference>
<evidence type="ECO:0000259" key="6">
    <source>
        <dbReference type="Pfam" id="PF00460"/>
    </source>
</evidence>
<evidence type="ECO:0000313" key="9">
    <source>
        <dbReference type="EMBL" id="QAT61612.1"/>
    </source>
</evidence>
<proteinExistence type="inferred from homology"/>
<dbReference type="GO" id="GO:0071978">
    <property type="term" value="P:bacterial-type flagellum-dependent swarming motility"/>
    <property type="evidence" value="ECO:0007669"/>
    <property type="project" value="TreeGrafter"/>
</dbReference>
<dbReference type="PANTHER" id="PTHR30435">
    <property type="entry name" value="FLAGELLAR PROTEIN"/>
    <property type="match status" value="1"/>
</dbReference>
<dbReference type="AlphaFoldDB" id="A0A410QC22"/>
<reference evidence="10" key="1">
    <citation type="submission" date="2019-01" db="EMBL/GenBank/DDBJ databases">
        <title>Draft genomes of a novel of Sporanaerobacter strains.</title>
        <authorList>
            <person name="Ma S."/>
        </authorList>
    </citation>
    <scope>NUCLEOTIDE SEQUENCE [LARGE SCALE GENOMIC DNA]</scope>
    <source>
        <strain evidence="10">NJN-17</strain>
    </source>
</reference>
<feature type="region of interest" description="Disordered" evidence="5">
    <location>
        <begin position="411"/>
        <end position="434"/>
    </location>
</feature>
<keyword evidence="9" id="KW-0282">Flagellum</keyword>
<evidence type="ECO:0000256" key="3">
    <source>
        <dbReference type="ARBA" id="ARBA00023143"/>
    </source>
</evidence>
<dbReference type="KEGG" id="spoa:EQM13_08455"/>